<feature type="region of interest" description="Disordered" evidence="2">
    <location>
        <begin position="696"/>
        <end position="719"/>
    </location>
</feature>
<evidence type="ECO:0000256" key="2">
    <source>
        <dbReference type="SAM" id="MobiDB-lite"/>
    </source>
</evidence>
<feature type="coiled-coil region" evidence="1">
    <location>
        <begin position="591"/>
        <end position="625"/>
    </location>
</feature>
<gene>
    <name evidence="3" type="ORF">FBUS_09355</name>
</gene>
<sequence length="761" mass="86324">MLDWIHHPKIDFLIYIDVKSRLEIIHIQFQLRPLEPDEDKIGDLFLPHEDDRPFVILSLVLLRSDQTNAPAVSETVVTSQRSATPSHESVRFNFLECQSQEESIPTRQPTPSQPISVADDAGYRVNSDDTSDTDQVDDLMVQLMAKQNASPIQDVIMKTDTANVLPETELLQPEITSAPVPPRPPTPKGDELHRFCYTIELRSLKNFVSMDHEPLVYTRYVYPVFGSAAPVMTLPPVRIGRHQEVTLSKGFCVFEFAASVSELRERLVAAPLVVELFDRSQGPKGMDEILGRATIQLATIFNCISHEAVDGKFTVRRFSGVADFIPAKLCAELTGHDPGALETQFIGQLTYGLMLEDHGLHTNDQNPKATSPGSIKPSIQHRRANSSPPEQIVSAHRPTDIRATAEYRTALELELWRAAEEAKFSSRLKEREKHLMATLAEEWHKRDSQRELICRKKVSEYQQLEEKLRTTLADLTERERQVAASEAELAQLRQKTVHEAELRKTELEQMTRIQLRDMESKLKLEAKQTEYWRMQTDEWKSKYATLEHELTSLRSHLTQAEIRRAMEGRPATAQEASGSVSATVHGSQMELAKALAELSTVRSTLAETERRLDEAQRGRQRYRQLWTRTLHEVARLKQDAEIATRQSLARREAELEQLRLRYLAMGDKEFANQQSHQTGDGDPLKAVREQLERFAEQTGNPIGPDPSTRAKLTAPSAAASDPELLRLIEERDGLLSTGVYEPNDPIITNLERQIHLLLDHT</sequence>
<dbReference type="OrthoDB" id="6266894at2759"/>
<dbReference type="InterPro" id="IPR039893">
    <property type="entry name" value="CEP120-like"/>
</dbReference>
<evidence type="ECO:0000256" key="1">
    <source>
        <dbReference type="SAM" id="Coils"/>
    </source>
</evidence>
<dbReference type="GO" id="GO:0005815">
    <property type="term" value="C:microtubule organizing center"/>
    <property type="evidence" value="ECO:0007669"/>
    <property type="project" value="TreeGrafter"/>
</dbReference>
<feature type="coiled-coil region" evidence="1">
    <location>
        <begin position="458"/>
        <end position="495"/>
    </location>
</feature>
<dbReference type="EMBL" id="LUCM01010966">
    <property type="protein sequence ID" value="KAA0184694.1"/>
    <property type="molecule type" value="Genomic_DNA"/>
</dbReference>
<feature type="region of interest" description="Disordered" evidence="2">
    <location>
        <begin position="360"/>
        <end position="393"/>
    </location>
</feature>
<reference evidence="3" key="1">
    <citation type="submission" date="2019-05" db="EMBL/GenBank/DDBJ databases">
        <title>Annotation for the trematode Fasciolopsis buski.</title>
        <authorList>
            <person name="Choi Y.-J."/>
        </authorList>
    </citation>
    <scope>NUCLEOTIDE SEQUENCE</scope>
    <source>
        <strain evidence="3">HT</strain>
        <tissue evidence="3">Whole worm</tissue>
    </source>
</reference>
<dbReference type="AlphaFoldDB" id="A0A8E0RKT5"/>
<organism evidence="3 4">
    <name type="scientific">Fasciolopsis buskii</name>
    <dbReference type="NCBI Taxonomy" id="27845"/>
    <lineage>
        <taxon>Eukaryota</taxon>
        <taxon>Metazoa</taxon>
        <taxon>Spiralia</taxon>
        <taxon>Lophotrochozoa</taxon>
        <taxon>Platyhelminthes</taxon>
        <taxon>Trematoda</taxon>
        <taxon>Digenea</taxon>
        <taxon>Plagiorchiida</taxon>
        <taxon>Echinostomata</taxon>
        <taxon>Echinostomatoidea</taxon>
        <taxon>Fasciolidae</taxon>
        <taxon>Fasciolopsis</taxon>
    </lineage>
</organism>
<name>A0A8E0RKT5_9TREM</name>
<accession>A0A8E0RKT5</accession>
<dbReference type="PANTHER" id="PTHR21574:SF0">
    <property type="entry name" value="CENTROSOMAL PROTEIN OF 120 KDA"/>
    <property type="match status" value="1"/>
</dbReference>
<evidence type="ECO:0000313" key="4">
    <source>
        <dbReference type="Proteomes" id="UP000728185"/>
    </source>
</evidence>
<dbReference type="Proteomes" id="UP000728185">
    <property type="component" value="Unassembled WGS sequence"/>
</dbReference>
<evidence type="ECO:0000313" key="3">
    <source>
        <dbReference type="EMBL" id="KAA0184694.1"/>
    </source>
</evidence>
<feature type="compositionally biased region" description="Polar residues" evidence="2">
    <location>
        <begin position="99"/>
        <end position="115"/>
    </location>
</feature>
<proteinExistence type="predicted"/>
<protein>
    <submittedName>
        <fullName evidence="3">Uncharacterized protein</fullName>
    </submittedName>
</protein>
<dbReference type="GO" id="GO:0010564">
    <property type="term" value="P:regulation of cell cycle process"/>
    <property type="evidence" value="ECO:0007669"/>
    <property type="project" value="TreeGrafter"/>
</dbReference>
<comment type="caution">
    <text evidence="3">The sequence shown here is derived from an EMBL/GenBank/DDBJ whole genome shotgun (WGS) entry which is preliminary data.</text>
</comment>
<keyword evidence="4" id="KW-1185">Reference proteome</keyword>
<dbReference type="PANTHER" id="PTHR21574">
    <property type="entry name" value="CENTROSOMAL PROTEIN OF 120 KDA"/>
    <property type="match status" value="1"/>
</dbReference>
<keyword evidence="1" id="KW-0175">Coiled coil</keyword>
<feature type="compositionally biased region" description="Polar residues" evidence="2">
    <location>
        <begin position="362"/>
        <end position="373"/>
    </location>
</feature>
<feature type="region of interest" description="Disordered" evidence="2">
    <location>
        <begin position="99"/>
        <end position="133"/>
    </location>
</feature>